<reference evidence="3 4" key="1">
    <citation type="submission" date="2020-08" db="EMBL/GenBank/DDBJ databases">
        <title>Genomic Encyclopedia of Type Strains, Phase IV (KMG-IV): sequencing the most valuable type-strain genomes for metagenomic binning, comparative biology and taxonomic classification.</title>
        <authorList>
            <person name="Goeker M."/>
        </authorList>
    </citation>
    <scope>NUCLEOTIDE SEQUENCE [LARGE SCALE GENOMIC DNA]</scope>
    <source>
        <strain evidence="3 4">DSM 105137</strain>
    </source>
</reference>
<sequence>MTARFTLFLLLASLGIFAQSNPQAFALYNKKGKEVSFNKMMKDLGDADVILFGEYHDNPIGHWMELEIADRLGEYDLGLEMFETDEQDALDRFMTEEITVEELDSIIGGVWPNFKTDYLPLLLKARRDSAAVIATNTPRRYARMVFQRGLVVLQSLPDEDQAFLPPLPPPYDPELPSYKAMVVSSQGMGHNGENYPKAQAIKDATMAWFIAKNIRAGRTMLHLNGSYHSDDFEGIGWYLRQYKPQLRVVTITTLEQPSVDELLPEFVGKANYTLLVPDNMTKTY</sequence>
<dbReference type="RefSeq" id="WP_183494051.1">
    <property type="nucleotide sequence ID" value="NZ_JACIFF010000001.1"/>
</dbReference>
<keyword evidence="4" id="KW-1185">Reference proteome</keyword>
<feature type="signal peptide" evidence="1">
    <location>
        <begin position="1"/>
        <end position="18"/>
    </location>
</feature>
<protein>
    <submittedName>
        <fullName evidence="3">Putative iron-regulated protein</fullName>
    </submittedName>
</protein>
<dbReference type="Gene3D" id="3.40.50.11550">
    <property type="match status" value="1"/>
</dbReference>
<evidence type="ECO:0000313" key="3">
    <source>
        <dbReference type="EMBL" id="MBB4077812.1"/>
    </source>
</evidence>
<accession>A0A840E238</accession>
<name>A0A840E238_9BACT</name>
<evidence type="ECO:0000313" key="4">
    <source>
        <dbReference type="Proteomes" id="UP000576209"/>
    </source>
</evidence>
<comment type="caution">
    <text evidence="3">The sequence shown here is derived from an EMBL/GenBank/DDBJ whole genome shotgun (WGS) entry which is preliminary data.</text>
</comment>
<proteinExistence type="predicted"/>
<dbReference type="EMBL" id="JACIFF010000001">
    <property type="protein sequence ID" value="MBB4077812.1"/>
    <property type="molecule type" value="Genomic_DNA"/>
</dbReference>
<dbReference type="InterPro" id="IPR007314">
    <property type="entry name" value="Cofac_haem-bd_dom"/>
</dbReference>
<dbReference type="SUPFAM" id="SSF159501">
    <property type="entry name" value="EreA/ChaN-like"/>
    <property type="match status" value="1"/>
</dbReference>
<evidence type="ECO:0000256" key="1">
    <source>
        <dbReference type="SAM" id="SignalP"/>
    </source>
</evidence>
<keyword evidence="1" id="KW-0732">Signal</keyword>
<evidence type="ECO:0000259" key="2">
    <source>
        <dbReference type="Pfam" id="PF04187"/>
    </source>
</evidence>
<dbReference type="Proteomes" id="UP000576209">
    <property type="component" value="Unassembled WGS sequence"/>
</dbReference>
<dbReference type="AlphaFoldDB" id="A0A840E238"/>
<organism evidence="3 4">
    <name type="scientific">Neolewinella aquimaris</name>
    <dbReference type="NCBI Taxonomy" id="1835722"/>
    <lineage>
        <taxon>Bacteria</taxon>
        <taxon>Pseudomonadati</taxon>
        <taxon>Bacteroidota</taxon>
        <taxon>Saprospiria</taxon>
        <taxon>Saprospirales</taxon>
        <taxon>Lewinellaceae</taxon>
        <taxon>Neolewinella</taxon>
    </lineage>
</organism>
<gene>
    <name evidence="3" type="ORF">GGR28_000413</name>
</gene>
<dbReference type="CDD" id="cd14727">
    <property type="entry name" value="ChanN-like"/>
    <property type="match status" value="1"/>
</dbReference>
<dbReference type="Pfam" id="PF04187">
    <property type="entry name" value="Cofac_haem_bdg"/>
    <property type="match status" value="1"/>
</dbReference>
<feature type="domain" description="Haem-binding uptake Tiki superfamily ChaN" evidence="2">
    <location>
        <begin position="40"/>
        <end position="239"/>
    </location>
</feature>
<feature type="chain" id="PRO_5032753421" evidence="1">
    <location>
        <begin position="19"/>
        <end position="284"/>
    </location>
</feature>